<organism evidence="1 2">
    <name type="scientific">Daphnia magna</name>
    <dbReference type="NCBI Taxonomy" id="35525"/>
    <lineage>
        <taxon>Eukaryota</taxon>
        <taxon>Metazoa</taxon>
        <taxon>Ecdysozoa</taxon>
        <taxon>Arthropoda</taxon>
        <taxon>Crustacea</taxon>
        <taxon>Branchiopoda</taxon>
        <taxon>Diplostraca</taxon>
        <taxon>Cladocera</taxon>
        <taxon>Anomopoda</taxon>
        <taxon>Daphniidae</taxon>
        <taxon>Daphnia</taxon>
    </lineage>
</organism>
<protein>
    <submittedName>
        <fullName evidence="1">Uncharacterized protein</fullName>
    </submittedName>
</protein>
<dbReference type="Proteomes" id="UP001234178">
    <property type="component" value="Unassembled WGS sequence"/>
</dbReference>
<name>A0ABQ9Z052_9CRUS</name>
<dbReference type="EMBL" id="JAOYFB010000002">
    <property type="protein sequence ID" value="KAK4005830.1"/>
    <property type="molecule type" value="Genomic_DNA"/>
</dbReference>
<accession>A0ABQ9Z052</accession>
<reference evidence="1 2" key="1">
    <citation type="journal article" date="2023" name="Nucleic Acids Res.">
        <title>The hologenome of Daphnia magna reveals possible DNA methylation and microbiome-mediated evolution of the host genome.</title>
        <authorList>
            <person name="Chaturvedi A."/>
            <person name="Li X."/>
            <person name="Dhandapani V."/>
            <person name="Marshall H."/>
            <person name="Kissane S."/>
            <person name="Cuenca-Cambronero M."/>
            <person name="Asole G."/>
            <person name="Calvet F."/>
            <person name="Ruiz-Romero M."/>
            <person name="Marangio P."/>
            <person name="Guigo R."/>
            <person name="Rago D."/>
            <person name="Mirbahai L."/>
            <person name="Eastwood N."/>
            <person name="Colbourne J.K."/>
            <person name="Zhou J."/>
            <person name="Mallon E."/>
            <person name="Orsini L."/>
        </authorList>
    </citation>
    <scope>NUCLEOTIDE SEQUENCE [LARGE SCALE GENOMIC DNA]</scope>
    <source>
        <strain evidence="1">LRV0_1</strain>
    </source>
</reference>
<gene>
    <name evidence="1" type="ORF">OUZ56_010954</name>
</gene>
<keyword evidence="2" id="KW-1185">Reference proteome</keyword>
<proteinExistence type="predicted"/>
<evidence type="ECO:0000313" key="1">
    <source>
        <dbReference type="EMBL" id="KAK4005830.1"/>
    </source>
</evidence>
<sequence>MQQAEKESQRTLKMMEYQLYRNVMLQYRLTTRQNEVLMASPKPVQAAEGQVEALPEDLIALEEVVTEAGGTIQAEKIDEKGSADLSTQNKANTTALKEVVTEASGISEAKKINPICSTDVIQKNADITKKKGGFRFKRWLQKGAFRMRKTITRGPKKQGIQSNDLS</sequence>
<evidence type="ECO:0000313" key="2">
    <source>
        <dbReference type="Proteomes" id="UP001234178"/>
    </source>
</evidence>
<comment type="caution">
    <text evidence="1">The sequence shown here is derived from an EMBL/GenBank/DDBJ whole genome shotgun (WGS) entry which is preliminary data.</text>
</comment>